<organism evidence="2 3">
    <name type="scientific">Sporidiobolus salmonicolor</name>
    <name type="common">Yeast-like fungus</name>
    <name type="synonym">Sporobolomyces salmonicolor</name>
    <dbReference type="NCBI Taxonomy" id="5005"/>
    <lineage>
        <taxon>Eukaryota</taxon>
        <taxon>Fungi</taxon>
        <taxon>Dikarya</taxon>
        <taxon>Basidiomycota</taxon>
        <taxon>Pucciniomycotina</taxon>
        <taxon>Microbotryomycetes</taxon>
        <taxon>Sporidiobolales</taxon>
        <taxon>Sporidiobolaceae</taxon>
        <taxon>Sporobolomyces</taxon>
    </lineage>
</organism>
<dbReference type="Proteomes" id="UP000243876">
    <property type="component" value="Unassembled WGS sequence"/>
</dbReference>
<dbReference type="GO" id="GO:0010181">
    <property type="term" value="F:FMN binding"/>
    <property type="evidence" value="ECO:0007669"/>
    <property type="project" value="TreeGrafter"/>
</dbReference>
<protein>
    <submittedName>
        <fullName evidence="2">SPOSA6832_01338-mRNA-1:cds</fullName>
    </submittedName>
</protein>
<reference evidence="3" key="1">
    <citation type="submission" date="2015-02" db="EMBL/GenBank/DDBJ databases">
        <authorList>
            <person name="Gon?alves P."/>
        </authorList>
    </citation>
    <scope>NUCLEOTIDE SEQUENCE [LARGE SCALE GENOMIC DNA]</scope>
</reference>
<name>A0A0D6EIK9_SPOSA</name>
<dbReference type="Gene3D" id="3.40.50.1950">
    <property type="entry name" value="Flavin prenyltransferase-like"/>
    <property type="match status" value="2"/>
</dbReference>
<keyword evidence="3" id="KW-1185">Reference proteome</keyword>
<sequence>MSAASSESLSEAISRLLPNGLGARGDEERDPLVFPHRNLHVLLACSGSVASIKAPLIVRELLKARPQLTALGNPRYEQVDVQVVATKSALHFFDAQLIEAEHGGRVKVWTDAEEWAAHGPTSSLLPPAPPTRSPSSPTGSATVSSSVFSPIFIVSVSKRTSLLRALPSFVPVHLFPAMNTHMFSHPLTAKQLAFVKAELGYTVHGPIAKTLACGDVGMGAMTEWSAIVQLVVNECKLQRCTGDS</sequence>
<dbReference type="GO" id="GO:0015937">
    <property type="term" value="P:coenzyme A biosynthetic process"/>
    <property type="evidence" value="ECO:0007669"/>
    <property type="project" value="TreeGrafter"/>
</dbReference>
<evidence type="ECO:0000313" key="3">
    <source>
        <dbReference type="Proteomes" id="UP000243876"/>
    </source>
</evidence>
<dbReference type="PANTHER" id="PTHR14359:SF6">
    <property type="entry name" value="PHOSPHOPANTOTHENOYLCYSTEINE DECARBOXYLASE"/>
    <property type="match status" value="1"/>
</dbReference>
<dbReference type="AlphaFoldDB" id="A0A0D6EIK9"/>
<dbReference type="SUPFAM" id="SSF52507">
    <property type="entry name" value="Homo-oligomeric flavin-containing Cys decarboxylases, HFCD"/>
    <property type="match status" value="2"/>
</dbReference>
<dbReference type="GO" id="GO:0071513">
    <property type="term" value="C:phosphopantothenoylcysteine decarboxylase complex"/>
    <property type="evidence" value="ECO:0007669"/>
    <property type="project" value="TreeGrafter"/>
</dbReference>
<evidence type="ECO:0000313" key="2">
    <source>
        <dbReference type="EMBL" id="CEQ39794.1"/>
    </source>
</evidence>
<accession>A0A0D6EIK9</accession>
<dbReference type="InterPro" id="IPR036551">
    <property type="entry name" value="Flavin_trans-like"/>
</dbReference>
<dbReference type="GO" id="GO:0004633">
    <property type="term" value="F:phosphopantothenoylcysteine decarboxylase activity"/>
    <property type="evidence" value="ECO:0007669"/>
    <property type="project" value="TreeGrafter"/>
</dbReference>
<gene>
    <name evidence="2" type="primary">SPOSA6832_01338</name>
</gene>
<feature type="region of interest" description="Disordered" evidence="1">
    <location>
        <begin position="119"/>
        <end position="143"/>
    </location>
</feature>
<proteinExistence type="predicted"/>
<dbReference type="PANTHER" id="PTHR14359">
    <property type="entry name" value="HOMO-OLIGOMERIC FLAVIN CONTAINING CYS DECARBOXYLASE FAMILY"/>
    <property type="match status" value="1"/>
</dbReference>
<dbReference type="OrthoDB" id="1532798at2759"/>
<feature type="compositionally biased region" description="Low complexity" evidence="1">
    <location>
        <begin position="133"/>
        <end position="143"/>
    </location>
</feature>
<dbReference type="EMBL" id="CENE01000004">
    <property type="protein sequence ID" value="CEQ39794.1"/>
    <property type="molecule type" value="Genomic_DNA"/>
</dbReference>
<evidence type="ECO:0000256" key="1">
    <source>
        <dbReference type="SAM" id="MobiDB-lite"/>
    </source>
</evidence>